<proteinExistence type="predicted"/>
<accession>A0A506URY7</accession>
<dbReference type="Proteomes" id="UP000315037">
    <property type="component" value="Unassembled WGS sequence"/>
</dbReference>
<dbReference type="EMBL" id="SORZ01000001">
    <property type="protein sequence ID" value="TPW36100.1"/>
    <property type="molecule type" value="Genomic_DNA"/>
</dbReference>
<feature type="chain" id="PRO_5021264812" description="Tetratricopeptide repeat protein" evidence="1">
    <location>
        <begin position="32"/>
        <end position="456"/>
    </location>
</feature>
<name>A0A506URY7_9PROT</name>
<feature type="signal peptide" evidence="1">
    <location>
        <begin position="1"/>
        <end position="31"/>
    </location>
</feature>
<gene>
    <name evidence="2" type="ORF">E3202_04195</name>
</gene>
<dbReference type="RefSeq" id="WP_165600439.1">
    <property type="nucleotide sequence ID" value="NZ_SORZ01000001.1"/>
</dbReference>
<organism evidence="2 3">
    <name type="scientific">Oecophyllibacter saccharovorans</name>
    <dbReference type="NCBI Taxonomy" id="2558360"/>
    <lineage>
        <taxon>Bacteria</taxon>
        <taxon>Pseudomonadati</taxon>
        <taxon>Pseudomonadota</taxon>
        <taxon>Alphaproteobacteria</taxon>
        <taxon>Acetobacterales</taxon>
        <taxon>Acetobacteraceae</taxon>
        <taxon>Oecophyllibacter</taxon>
    </lineage>
</organism>
<keyword evidence="1" id="KW-0732">Signal</keyword>
<evidence type="ECO:0000313" key="2">
    <source>
        <dbReference type="EMBL" id="TPW36100.1"/>
    </source>
</evidence>
<protein>
    <recommendedName>
        <fullName evidence="4">Tetratricopeptide repeat protein</fullName>
    </recommendedName>
</protein>
<reference evidence="2 3" key="1">
    <citation type="submission" date="2019-03" db="EMBL/GenBank/DDBJ databases">
        <title>The complete genome sequence of Neokomagataea sp. Jb2 NBRC113641.</title>
        <authorList>
            <person name="Chua K.-O."/>
            <person name="Chan K.-G."/>
            <person name="See-Too W.-S."/>
        </authorList>
    </citation>
    <scope>NUCLEOTIDE SEQUENCE [LARGE SCALE GENOMIC DNA]</scope>
    <source>
        <strain evidence="2 3">Jb2</strain>
    </source>
</reference>
<evidence type="ECO:0000313" key="3">
    <source>
        <dbReference type="Proteomes" id="UP000315037"/>
    </source>
</evidence>
<keyword evidence="3" id="KW-1185">Reference proteome</keyword>
<dbReference type="AlphaFoldDB" id="A0A506URY7"/>
<comment type="caution">
    <text evidence="2">The sequence shown here is derived from an EMBL/GenBank/DDBJ whole genome shotgun (WGS) entry which is preliminary data.</text>
</comment>
<sequence>MQVFRPTLLSVSTLAASMLVLGMAGLQPALARHHGGTSSGTGQTLAPSPGNEVLTGAVGEWLQKAQAALRAHNLTQAMEAVNAAQAVPGKTAYDNDTIAEMAAAVAMQAGQPEVAVRAYDMLIHSPRTTRAQKAQMLDSEIGIAYAAKNYPQVEATVARYLKEIGPSDKLETLLVQIPYSQQNWAAAVKAALAQVDAARRTGTRPPEAVLQLLASAQKALHNFSGVTAAYALSARYYPSALYWQNLLYNLASDKGLTSRLGFNLARLRLTAGLATNAATYRDLAERAVQMGLPQLALNLLDYGQAHRVLGPGSGATPAELNAQARFQAFVTQQVVKLKATLPQQVAAAQASPAPGPALTTGYDLVLAGQAHEGLALMRTGLTRHPKHPAAALLEYGMALLDSGRVNDALKVFALVPPDTTARSLADAWTALLLTPPQTLKQVLAQPAQRSASPHTR</sequence>
<evidence type="ECO:0008006" key="4">
    <source>
        <dbReference type="Google" id="ProtNLM"/>
    </source>
</evidence>
<evidence type="ECO:0000256" key="1">
    <source>
        <dbReference type="SAM" id="SignalP"/>
    </source>
</evidence>